<dbReference type="InterPro" id="IPR033133">
    <property type="entry name" value="PUM-HD"/>
</dbReference>
<feature type="repeat" description="Pumilio" evidence="3">
    <location>
        <begin position="592"/>
        <end position="627"/>
    </location>
</feature>
<evidence type="ECO:0000313" key="6">
    <source>
        <dbReference type="EMBL" id="KAL2886604.1"/>
    </source>
</evidence>
<dbReference type="InterPro" id="IPR016024">
    <property type="entry name" value="ARM-type_fold"/>
</dbReference>
<dbReference type="Pfam" id="PF00806">
    <property type="entry name" value="PUF"/>
    <property type="match status" value="8"/>
</dbReference>
<evidence type="ECO:0000259" key="5">
    <source>
        <dbReference type="PROSITE" id="PS50303"/>
    </source>
</evidence>
<dbReference type="Gene3D" id="1.25.10.10">
    <property type="entry name" value="Leucine-rich Repeat Variant"/>
    <property type="match status" value="1"/>
</dbReference>
<feature type="region of interest" description="Disordered" evidence="4">
    <location>
        <begin position="813"/>
        <end position="841"/>
    </location>
</feature>
<feature type="compositionally biased region" description="Polar residues" evidence="4">
    <location>
        <begin position="110"/>
        <end position="120"/>
    </location>
</feature>
<proteinExistence type="predicted"/>
<evidence type="ECO:0000256" key="1">
    <source>
        <dbReference type="ARBA" id="ARBA00022737"/>
    </source>
</evidence>
<dbReference type="InterPro" id="IPR033712">
    <property type="entry name" value="Pumilio_RNA-bd"/>
</dbReference>
<feature type="repeat" description="Pumilio" evidence="3">
    <location>
        <begin position="520"/>
        <end position="553"/>
    </location>
</feature>
<feature type="region of interest" description="Disordered" evidence="4">
    <location>
        <begin position="1"/>
        <end position="28"/>
    </location>
</feature>
<sequence length="859" mass="93167">MAAQTHNIESIASGWPDSSNSGFPSRQNNTLVGHESRFSSNETACSASFANYLCSMSANLSPNNTAFGSSVSVDASYWHLNGAGKSSPTRPRAFFDGQKSAITSNPATLLQKSHTGSSSHHNSRDGAATDSSNLPGSRFGAVGADVRSSRPSSVNHDLAGPSDYHIPGTAPSSAPFNARSGRSAMGDIEAPMRSPENGNYIAHPVAAATAWTNPDFVSDLRRQTDTASNDGYPPVTTADAKYMNTQRAFASSSTKPATSTQAFSMAPLASALPAAYSNQAWSSRPSSTSNEYTGTARPAVNNMLPQQITAQQMVQQQIAYQLATQQLAAQQMPQHLMQPMSQQLGANVMMSPATAMFSNVEYQQALQQQALNASSMGYAAPDMVKLPGMYNIINPSAQAYNVTGLGMYAQFNPQLQALNNGISVLPSFDPRAATNNAQASAAPLASFGFSSNDNNSNNNRTSVSTVLQDFQQAKNGGMQMELKSIYGHVVEFTGDQNGSRFIQEKLAQANSEEKDQLFKEIYPNAIPIMRDLFGNYVIQKFFDHGSQVQKKMLAELMLGRIVDLSQNSYACRVVQKALEQVLADQRQLFIDEIEENIMKLVMDAHGNHVVQRAIEVCPAQQVRFLVKAFNGRFYQLAIDQYVCRVVQRMLERFTAEDKRVILDELLTSAGKLIVNQYGNYVLQHVMVYGNAQDRREIAKVVLAQLPTLSKHKYASNVVENVIKNQEEGTDALRRAILEKVRSSVDGRPLLPILMKDSFGNYVIQTLLMSLEGADRSSFAAEISEQISKLGASLAAKQLQALENKLSALRASEKLDHVTPASTPATTPDPSSPSQRKAPVSYTQAVMSGIAANSSARRNA</sequence>
<dbReference type="GeneID" id="98119830"/>
<keyword evidence="1" id="KW-0677">Repeat</keyword>
<evidence type="ECO:0000256" key="3">
    <source>
        <dbReference type="PROSITE-ProRule" id="PRU00317"/>
    </source>
</evidence>
<dbReference type="InterPro" id="IPR001313">
    <property type="entry name" value="Pumilio_RNA-bd_rpt"/>
</dbReference>
<dbReference type="Proteomes" id="UP001610728">
    <property type="component" value="Unassembled WGS sequence"/>
</dbReference>
<evidence type="ECO:0000313" key="7">
    <source>
        <dbReference type="Proteomes" id="UP001610728"/>
    </source>
</evidence>
<gene>
    <name evidence="6" type="ORF">HOO65_060434</name>
</gene>
<dbReference type="RefSeq" id="XP_070857784.1">
    <property type="nucleotide sequence ID" value="XM_071003675.1"/>
</dbReference>
<dbReference type="InterPro" id="IPR011989">
    <property type="entry name" value="ARM-like"/>
</dbReference>
<accession>A0ABR4MEA3</accession>
<dbReference type="CDD" id="cd07920">
    <property type="entry name" value="Pumilio"/>
    <property type="match status" value="1"/>
</dbReference>
<dbReference type="SMART" id="SM00025">
    <property type="entry name" value="Pumilio"/>
    <property type="match status" value="8"/>
</dbReference>
<feature type="repeat" description="Pumilio" evidence="3">
    <location>
        <begin position="628"/>
        <end position="663"/>
    </location>
</feature>
<comment type="function">
    <text evidence="2">RNA-binding nucleolar protein required for pre-rRNA processing. Involved in production of 18S rRNA and assembly of small ribosomal subunit.</text>
</comment>
<feature type="compositionally biased region" description="Low complexity" evidence="4">
    <location>
        <begin position="818"/>
        <end position="833"/>
    </location>
</feature>
<organism evidence="6 7">
    <name type="scientific">Ceratocystis lukuohia</name>
    <dbReference type="NCBI Taxonomy" id="2019550"/>
    <lineage>
        <taxon>Eukaryota</taxon>
        <taxon>Fungi</taxon>
        <taxon>Dikarya</taxon>
        <taxon>Ascomycota</taxon>
        <taxon>Pezizomycotina</taxon>
        <taxon>Sordariomycetes</taxon>
        <taxon>Hypocreomycetidae</taxon>
        <taxon>Microascales</taxon>
        <taxon>Ceratocystidaceae</taxon>
        <taxon>Ceratocystis</taxon>
    </lineage>
</organism>
<comment type="caution">
    <text evidence="6">The sequence shown here is derived from an EMBL/GenBank/DDBJ whole genome shotgun (WGS) entry which is preliminary data.</text>
</comment>
<dbReference type="PROSITE" id="PS50302">
    <property type="entry name" value="PUM"/>
    <property type="match status" value="6"/>
</dbReference>
<feature type="domain" description="PUM-HD" evidence="5">
    <location>
        <begin position="462"/>
        <end position="806"/>
    </location>
</feature>
<feature type="repeat" description="Pumilio" evidence="3">
    <location>
        <begin position="555"/>
        <end position="591"/>
    </location>
</feature>
<dbReference type="PANTHER" id="PTHR12537:SF12">
    <property type="entry name" value="MATERNAL PROTEIN PUMILIO"/>
    <property type="match status" value="1"/>
</dbReference>
<name>A0ABR4MEA3_9PEZI</name>
<feature type="repeat" description="Pumilio" evidence="3">
    <location>
        <begin position="484"/>
        <end position="519"/>
    </location>
</feature>
<dbReference type="EMBL" id="JABSNW010000006">
    <property type="protein sequence ID" value="KAL2886604.1"/>
    <property type="molecule type" value="Genomic_DNA"/>
</dbReference>
<evidence type="ECO:0000256" key="2">
    <source>
        <dbReference type="ARBA" id="ARBA00024893"/>
    </source>
</evidence>
<feature type="repeat" description="Pumilio" evidence="3">
    <location>
        <begin position="664"/>
        <end position="699"/>
    </location>
</feature>
<protein>
    <submittedName>
        <fullName evidence="6">Pumilio-like protein 6</fullName>
    </submittedName>
</protein>
<dbReference type="SUPFAM" id="SSF48371">
    <property type="entry name" value="ARM repeat"/>
    <property type="match status" value="1"/>
</dbReference>
<dbReference type="PANTHER" id="PTHR12537">
    <property type="entry name" value="RNA BINDING PROTEIN PUMILIO-RELATED"/>
    <property type="match status" value="1"/>
</dbReference>
<evidence type="ECO:0000256" key="4">
    <source>
        <dbReference type="SAM" id="MobiDB-lite"/>
    </source>
</evidence>
<reference evidence="6 7" key="1">
    <citation type="submission" date="2020-05" db="EMBL/GenBank/DDBJ databases">
        <title>Ceratocystis lukuohia genome.</title>
        <authorList>
            <person name="Harrington T.C."/>
            <person name="Kim K."/>
            <person name="Mayers C.G."/>
        </authorList>
    </citation>
    <scope>NUCLEOTIDE SEQUENCE [LARGE SCALE GENOMIC DNA]</scope>
    <source>
        <strain evidence="6 7">C4212</strain>
    </source>
</reference>
<keyword evidence="7" id="KW-1185">Reference proteome</keyword>
<feature type="region of interest" description="Disordered" evidence="4">
    <location>
        <begin position="110"/>
        <end position="199"/>
    </location>
</feature>
<dbReference type="PROSITE" id="PS50303">
    <property type="entry name" value="PUM_HD"/>
    <property type="match status" value="1"/>
</dbReference>